<reference evidence="2 3" key="1">
    <citation type="journal article" date="2010" name="Genome Biol.">
        <title>A first genome assembly of the barley fungal pathogen Pyrenophora teres f. teres.</title>
        <authorList>
            <person name="Ellwood S.R."/>
            <person name="Liu Z."/>
            <person name="Syme R.A."/>
            <person name="Lai Z."/>
            <person name="Hane J.K."/>
            <person name="Keiper F."/>
            <person name="Moffat C.S."/>
            <person name="Oliver R.P."/>
            <person name="Friesen T.L."/>
        </authorList>
    </citation>
    <scope>NUCLEOTIDE SEQUENCE [LARGE SCALE GENOMIC DNA]</scope>
    <source>
        <strain evidence="2 3">0-1</strain>
    </source>
</reference>
<evidence type="ECO:0000256" key="1">
    <source>
        <dbReference type="SAM" id="Phobius"/>
    </source>
</evidence>
<name>E3S4N0_PYRTT</name>
<gene>
    <name evidence="2" type="ORF">PTT_17543</name>
</gene>
<keyword evidence="1" id="KW-1133">Transmembrane helix</keyword>
<proteinExistence type="predicted"/>
<evidence type="ECO:0000313" key="3">
    <source>
        <dbReference type="Proteomes" id="UP000001067"/>
    </source>
</evidence>
<accession>E3S4N0</accession>
<keyword evidence="1" id="KW-0472">Membrane</keyword>
<dbReference type="EMBL" id="GL537173">
    <property type="protein sequence ID" value="EFQ87069.1"/>
    <property type="molecule type" value="Genomic_DNA"/>
</dbReference>
<keyword evidence="3" id="KW-1185">Reference proteome</keyword>
<evidence type="ECO:0000313" key="2">
    <source>
        <dbReference type="EMBL" id="EFQ87069.1"/>
    </source>
</evidence>
<sequence>MISQRNYNRFVGRIYKGARIARYRKRASSVKPVDNSDPAVHLRLRKVFIMLTQIFLFSILEVAFVCSYLASTLLLLIYGEISLEIAQPRHRQSNTGSTLMNMNDLLALQRSHYAFVPRLLAAESRLHCLIFFEKLVEVPQTQAIDDAAELPSIALVKLRDTDLICH</sequence>
<dbReference type="Proteomes" id="UP000001067">
    <property type="component" value="Unassembled WGS sequence"/>
</dbReference>
<feature type="transmembrane region" description="Helical" evidence="1">
    <location>
        <begin position="54"/>
        <end position="78"/>
    </location>
</feature>
<dbReference type="KEGG" id="pte:PTT_17543"/>
<dbReference type="AlphaFoldDB" id="E3S4N0"/>
<protein>
    <submittedName>
        <fullName evidence="2">Uncharacterized protein</fullName>
    </submittedName>
</protein>
<dbReference type="HOGENOM" id="CLU_1603593_0_0_1"/>
<organism evidence="3">
    <name type="scientific">Pyrenophora teres f. teres (strain 0-1)</name>
    <name type="common">Barley net blotch fungus</name>
    <name type="synonym">Drechslera teres f. teres</name>
    <dbReference type="NCBI Taxonomy" id="861557"/>
    <lineage>
        <taxon>Eukaryota</taxon>
        <taxon>Fungi</taxon>
        <taxon>Dikarya</taxon>
        <taxon>Ascomycota</taxon>
        <taxon>Pezizomycotina</taxon>
        <taxon>Dothideomycetes</taxon>
        <taxon>Pleosporomycetidae</taxon>
        <taxon>Pleosporales</taxon>
        <taxon>Pleosporineae</taxon>
        <taxon>Pleosporaceae</taxon>
        <taxon>Pyrenophora</taxon>
    </lineage>
</organism>
<keyword evidence="1" id="KW-0812">Transmembrane</keyword>